<dbReference type="EMBL" id="AEWX01000015">
    <property type="protein sequence ID" value="EGC20444.1"/>
    <property type="molecule type" value="Genomic_DNA"/>
</dbReference>
<dbReference type="HOGENOM" id="CLU_2846168_0_0_10"/>
<comment type="caution">
    <text evidence="1">The sequence shown here is derived from an EMBL/GenBank/DDBJ whole genome shotgun (WGS) entry which is preliminary data.</text>
</comment>
<sequence length="65" mass="7796">MDSAYLSVPSTHYHGVHLLKNRVIFPVSSLPPLCIERKSEWDHQDFRQVFYLLKSRLFIPKRIRE</sequence>
<accession>F0F663</accession>
<proteinExistence type="predicted"/>
<dbReference type="STRING" id="888743.HMPREF9141_1080"/>
<gene>
    <name evidence="1" type="ORF">HMPREF9141_1080</name>
</gene>
<dbReference type="AlphaFoldDB" id="F0F663"/>
<dbReference type="Proteomes" id="UP000005697">
    <property type="component" value="Unassembled WGS sequence"/>
</dbReference>
<keyword evidence="2" id="KW-1185">Reference proteome</keyword>
<name>F0F663_9BACT</name>
<evidence type="ECO:0000313" key="1">
    <source>
        <dbReference type="EMBL" id="EGC20444.1"/>
    </source>
</evidence>
<protein>
    <submittedName>
        <fullName evidence="1">Uncharacterized protein</fullName>
    </submittedName>
</protein>
<organism evidence="1 2">
    <name type="scientific">Prevotella multiformis DSM 16608</name>
    <dbReference type="NCBI Taxonomy" id="888743"/>
    <lineage>
        <taxon>Bacteria</taxon>
        <taxon>Pseudomonadati</taxon>
        <taxon>Bacteroidota</taxon>
        <taxon>Bacteroidia</taxon>
        <taxon>Bacteroidales</taxon>
        <taxon>Prevotellaceae</taxon>
        <taxon>Prevotella</taxon>
    </lineage>
</organism>
<evidence type="ECO:0000313" key="2">
    <source>
        <dbReference type="Proteomes" id="UP000005697"/>
    </source>
</evidence>
<reference evidence="1 2" key="1">
    <citation type="submission" date="2011-01" db="EMBL/GenBank/DDBJ databases">
        <authorList>
            <person name="Muzny D."/>
            <person name="Qin X."/>
            <person name="Deng J."/>
            <person name="Jiang H."/>
            <person name="Liu Y."/>
            <person name="Qu J."/>
            <person name="Song X.-Z."/>
            <person name="Zhang L."/>
            <person name="Thornton R."/>
            <person name="Coyle M."/>
            <person name="Francisco L."/>
            <person name="Jackson L."/>
            <person name="Javaid M."/>
            <person name="Korchina V."/>
            <person name="Kovar C."/>
            <person name="Mata R."/>
            <person name="Mathew T."/>
            <person name="Ngo R."/>
            <person name="Nguyen L."/>
            <person name="Nguyen N."/>
            <person name="Okwuonu G."/>
            <person name="Ongeri F."/>
            <person name="Pham C."/>
            <person name="Simmons D."/>
            <person name="Wilczek-Boney K."/>
            <person name="Hale W."/>
            <person name="Jakkamsetti A."/>
            <person name="Pham P."/>
            <person name="Ruth R."/>
            <person name="San Lucas F."/>
            <person name="Warren J."/>
            <person name="Zhang J."/>
            <person name="Zhao Z."/>
            <person name="Zhou C."/>
            <person name="Zhu D."/>
            <person name="Lee S."/>
            <person name="Bess C."/>
            <person name="Blankenburg K."/>
            <person name="Forbes L."/>
            <person name="Fu Q."/>
            <person name="Gubbala S."/>
            <person name="Hirani K."/>
            <person name="Jayaseelan J.C."/>
            <person name="Lara F."/>
            <person name="Munidasa M."/>
            <person name="Palculict T."/>
            <person name="Patil S."/>
            <person name="Pu L.-L."/>
            <person name="Saada N."/>
            <person name="Tang L."/>
            <person name="Weissenberger G."/>
            <person name="Zhu Y."/>
            <person name="Hemphill L."/>
            <person name="Shang Y."/>
            <person name="Youmans B."/>
            <person name="Ayvaz T."/>
            <person name="Ross M."/>
            <person name="Santibanez J."/>
            <person name="Aqrawi P."/>
            <person name="Gross S."/>
            <person name="Joshi V."/>
            <person name="Fowler G."/>
            <person name="Nazareth L."/>
            <person name="Reid J."/>
            <person name="Worley K."/>
            <person name="Petrosino J."/>
            <person name="Highlander S."/>
            <person name="Gibbs R."/>
        </authorList>
    </citation>
    <scope>NUCLEOTIDE SEQUENCE [LARGE SCALE GENOMIC DNA]</scope>
    <source>
        <strain evidence="1 2">DSM 16608</strain>
    </source>
</reference>